<dbReference type="SUPFAM" id="SSF57552">
    <property type="entry name" value="Blood coagulation inhibitor (disintegrin)"/>
    <property type="match status" value="1"/>
</dbReference>
<dbReference type="GO" id="GO:0006509">
    <property type="term" value="P:membrane protein ectodomain proteolysis"/>
    <property type="evidence" value="ECO:0007669"/>
    <property type="project" value="TreeGrafter"/>
</dbReference>
<gene>
    <name evidence="10" type="ORF">XELAEV_18009737mg</name>
</gene>
<sequence>MFSFQHLHIFMVAAFLLTKVEFSGSSCVRKRSFLKYYEKLSYDNYELLQKHKRSKRASEEEKQSISLDLFAYNRTFALLLKRDLSVFAEDVQVLSNNRPLPVDISFVYSGALKDEFESFCHGAIIDGHFEGFIHTKNGTFYVEYEKNLNGTTDSYIYHEKDIAADKKLAFTGHLFKTKILLVAMAFFIKHMGQYLHRLSRVPPHVSGQAEEDLTRKKRSLDLSRTTCLLYLKADYLFYKRFNSIEQVISQISSYMTSVNTIYGQANFNGIKGINFKIKTLNVVQEDKPSSVMHPTFIGPEKLLMLHSESNWNNYCLSYLMTDRDYNGVLGLAWNGRPGNSGGICSKYSQHEGNLKTVVTLNTGIVTIQKYGQYLPPRLIHITLAHELGHSLGAPHDESQECAKFDTNSDNGNYLMFPYAMDGNQYNNDKFSPCSIFYIGNLLRVKKDQCFVESDRPTCGNQIVEEGEQCDVGYNDNDPCCYGAESAMQCTLKPGKQCSPSQGLCCSHSCSYKPKSQKCQEEGECTLENYCTGESSKCSKPLPKSNYTLCNLGTRICINGMCRQSVCAKFGMEQCDCNSESMHEKCQLCCQQPGNVYSCKSTKSVELERFFNGALVQLPPGSPCGNRQGYCDKFHICRLVDADGPIAMLKNSFLNLIELEDPATWMLTHWWAILLIILTLAALMAGTVFIFGRTLDSEKERQQNKEERRSTQQRSTKIVYSRKDDYVTAEYLKYQEKTYCRY</sequence>
<proteinExistence type="predicted"/>
<protein>
    <recommendedName>
        <fullName evidence="2">ADAM10 endopeptidase</fullName>
        <ecNumber evidence="2">3.4.24.81</ecNumber>
    </recommendedName>
</protein>
<feature type="transmembrane region" description="Helical" evidence="6">
    <location>
        <begin position="669"/>
        <end position="690"/>
    </location>
</feature>
<evidence type="ECO:0000256" key="3">
    <source>
        <dbReference type="ARBA" id="ARBA00022685"/>
    </source>
</evidence>
<keyword evidence="5" id="KW-0479">Metal-binding</keyword>
<dbReference type="EMBL" id="CM004467">
    <property type="protein sequence ID" value="OCT97509.1"/>
    <property type="molecule type" value="Genomic_DNA"/>
</dbReference>
<keyword evidence="3" id="KW-0165">Cleavage on pair of basic residues</keyword>
<dbReference type="EC" id="3.4.24.81" evidence="2"/>
<dbReference type="InterPro" id="IPR001762">
    <property type="entry name" value="Disintegrin_dom"/>
</dbReference>
<feature type="binding site" evidence="5">
    <location>
        <position position="389"/>
    </location>
    <ligand>
        <name>Zn(2+)</name>
        <dbReference type="ChEBI" id="CHEBI:29105"/>
        <note>catalytic</note>
    </ligand>
</feature>
<evidence type="ECO:0000256" key="6">
    <source>
        <dbReference type="SAM" id="Phobius"/>
    </source>
</evidence>
<dbReference type="PANTHER" id="PTHR45702">
    <property type="entry name" value="ADAM10/ADAM17 METALLOPEPTIDASE FAMILY MEMBER"/>
    <property type="match status" value="1"/>
</dbReference>
<dbReference type="GO" id="GO:0004222">
    <property type="term" value="F:metalloendopeptidase activity"/>
    <property type="evidence" value="ECO:0007669"/>
    <property type="project" value="InterPro"/>
</dbReference>
<dbReference type="Proteomes" id="UP000694892">
    <property type="component" value="Chromosome 1S"/>
</dbReference>
<accession>A0A974DSW6</accession>
<evidence type="ECO:0000256" key="1">
    <source>
        <dbReference type="ARBA" id="ARBA00001809"/>
    </source>
</evidence>
<comment type="caution">
    <text evidence="5">Lacks conserved residue(s) required for the propagation of feature annotation.</text>
</comment>
<feature type="domain" description="Peptidase M12B" evidence="9">
    <location>
        <begin position="225"/>
        <end position="454"/>
    </location>
</feature>
<dbReference type="Gene3D" id="4.10.70.10">
    <property type="entry name" value="Disintegrin domain"/>
    <property type="match status" value="1"/>
</dbReference>
<feature type="active site" evidence="5">
    <location>
        <position position="386"/>
    </location>
</feature>
<feature type="chain" id="PRO_5036708583" description="ADAM10 endopeptidase" evidence="7">
    <location>
        <begin position="26"/>
        <end position="741"/>
    </location>
</feature>
<dbReference type="PROSITE" id="PS50214">
    <property type="entry name" value="DISINTEGRIN_2"/>
    <property type="match status" value="1"/>
</dbReference>
<feature type="domain" description="Disintegrin" evidence="8">
    <location>
        <begin position="455"/>
        <end position="545"/>
    </location>
</feature>
<evidence type="ECO:0000256" key="2">
    <source>
        <dbReference type="ARBA" id="ARBA00012332"/>
    </source>
</evidence>
<dbReference type="PROSITE" id="PS50215">
    <property type="entry name" value="ADAM_MEPRO"/>
    <property type="match status" value="1"/>
</dbReference>
<dbReference type="GO" id="GO:0005886">
    <property type="term" value="C:plasma membrane"/>
    <property type="evidence" value="ECO:0007669"/>
    <property type="project" value="TreeGrafter"/>
</dbReference>
<dbReference type="PANTHER" id="PTHR45702:SF1">
    <property type="entry name" value="DISINTEGRIN AND METALLOPROTEINASE DOMAIN-CONTAINING PROTEIN 10 ISOFORM X1"/>
    <property type="match status" value="1"/>
</dbReference>
<organism evidence="10 11">
    <name type="scientific">Xenopus laevis</name>
    <name type="common">African clawed frog</name>
    <dbReference type="NCBI Taxonomy" id="8355"/>
    <lineage>
        <taxon>Eukaryota</taxon>
        <taxon>Metazoa</taxon>
        <taxon>Chordata</taxon>
        <taxon>Craniata</taxon>
        <taxon>Vertebrata</taxon>
        <taxon>Euteleostomi</taxon>
        <taxon>Amphibia</taxon>
        <taxon>Batrachia</taxon>
        <taxon>Anura</taxon>
        <taxon>Pipoidea</taxon>
        <taxon>Pipidae</taxon>
        <taxon>Xenopodinae</taxon>
        <taxon>Xenopus</taxon>
        <taxon>Xenopus</taxon>
    </lineage>
</organism>
<evidence type="ECO:0000256" key="5">
    <source>
        <dbReference type="PROSITE-ProRule" id="PRU00276"/>
    </source>
</evidence>
<evidence type="ECO:0000313" key="10">
    <source>
        <dbReference type="EMBL" id="OCT97509.1"/>
    </source>
</evidence>
<dbReference type="SMART" id="SM00050">
    <property type="entry name" value="DISIN"/>
    <property type="match status" value="1"/>
</dbReference>
<dbReference type="InterPro" id="IPR024079">
    <property type="entry name" value="MetalloPept_cat_dom_sf"/>
</dbReference>
<dbReference type="AlphaFoldDB" id="A0A974DSW6"/>
<keyword evidence="6" id="KW-0812">Transmembrane</keyword>
<keyword evidence="5" id="KW-0862">Zinc</keyword>
<feature type="binding site" evidence="5">
    <location>
        <position position="385"/>
    </location>
    <ligand>
        <name>Zn(2+)</name>
        <dbReference type="ChEBI" id="CHEBI:29105"/>
        <note>catalytic</note>
    </ligand>
</feature>
<name>A0A974DSW6_XENLA</name>
<evidence type="ECO:0000259" key="9">
    <source>
        <dbReference type="PROSITE" id="PS50215"/>
    </source>
</evidence>
<dbReference type="SUPFAM" id="SSF55486">
    <property type="entry name" value="Metalloproteases ('zincins'), catalytic domain"/>
    <property type="match status" value="1"/>
</dbReference>
<dbReference type="InterPro" id="IPR001590">
    <property type="entry name" value="Peptidase_M12B"/>
</dbReference>
<evidence type="ECO:0000256" key="4">
    <source>
        <dbReference type="ARBA" id="ARBA00023157"/>
    </source>
</evidence>
<evidence type="ECO:0000259" key="8">
    <source>
        <dbReference type="PROSITE" id="PS50214"/>
    </source>
</evidence>
<dbReference type="InterPro" id="IPR051489">
    <property type="entry name" value="ADAM_Metalloproteinase"/>
</dbReference>
<dbReference type="InterPro" id="IPR036436">
    <property type="entry name" value="Disintegrin_dom_sf"/>
</dbReference>
<dbReference type="InterPro" id="IPR049038">
    <property type="entry name" value="ADAM10_Cys-rich"/>
</dbReference>
<dbReference type="OMA" id="FIRHYEM"/>
<feature type="signal peptide" evidence="7">
    <location>
        <begin position="1"/>
        <end position="25"/>
    </location>
</feature>
<dbReference type="Pfam" id="PF00200">
    <property type="entry name" value="Disintegrin"/>
    <property type="match status" value="1"/>
</dbReference>
<dbReference type="GO" id="GO:0046872">
    <property type="term" value="F:metal ion binding"/>
    <property type="evidence" value="ECO:0007669"/>
    <property type="project" value="UniProtKB-KW"/>
</dbReference>
<keyword evidence="7" id="KW-0732">Signal</keyword>
<keyword evidence="6" id="KW-0472">Membrane</keyword>
<dbReference type="GO" id="GO:0007219">
    <property type="term" value="P:Notch signaling pathway"/>
    <property type="evidence" value="ECO:0007669"/>
    <property type="project" value="TreeGrafter"/>
</dbReference>
<comment type="catalytic activity">
    <reaction evidence="1">
        <text>Endopeptidase of broad specificity.</text>
        <dbReference type="EC" id="3.4.24.81"/>
    </reaction>
</comment>
<evidence type="ECO:0000313" key="11">
    <source>
        <dbReference type="Proteomes" id="UP000694892"/>
    </source>
</evidence>
<keyword evidence="4" id="KW-1015">Disulfide bond</keyword>
<dbReference type="Gene3D" id="3.40.390.10">
    <property type="entry name" value="Collagenase (Catalytic Domain)"/>
    <property type="match status" value="1"/>
</dbReference>
<reference evidence="11" key="1">
    <citation type="journal article" date="2016" name="Nature">
        <title>Genome evolution in the allotetraploid frog Xenopus laevis.</title>
        <authorList>
            <person name="Session A.M."/>
            <person name="Uno Y."/>
            <person name="Kwon T."/>
            <person name="Chapman J.A."/>
            <person name="Toyoda A."/>
            <person name="Takahashi S."/>
            <person name="Fukui A."/>
            <person name="Hikosaka A."/>
            <person name="Suzuki A."/>
            <person name="Kondo M."/>
            <person name="van Heeringen S.J."/>
            <person name="Quigley I."/>
            <person name="Heinz S."/>
            <person name="Ogino H."/>
            <person name="Ochi H."/>
            <person name="Hellsten U."/>
            <person name="Lyons J.B."/>
            <person name="Simakov O."/>
            <person name="Putnam N."/>
            <person name="Stites J."/>
            <person name="Kuroki Y."/>
            <person name="Tanaka T."/>
            <person name="Michiue T."/>
            <person name="Watanabe M."/>
            <person name="Bogdanovic O."/>
            <person name="Lister R."/>
            <person name="Georgiou G."/>
            <person name="Paranjpe S.S."/>
            <person name="van Kruijsbergen I."/>
            <person name="Shu S."/>
            <person name="Carlson J."/>
            <person name="Kinoshita T."/>
            <person name="Ohta Y."/>
            <person name="Mawaribuchi S."/>
            <person name="Jenkins J."/>
            <person name="Grimwood J."/>
            <person name="Schmutz J."/>
            <person name="Mitros T."/>
            <person name="Mozaffari S.V."/>
            <person name="Suzuki Y."/>
            <person name="Haramoto Y."/>
            <person name="Yamamoto T.S."/>
            <person name="Takagi C."/>
            <person name="Heald R."/>
            <person name="Miller K."/>
            <person name="Haudenschild C."/>
            <person name="Kitzman J."/>
            <person name="Nakayama T."/>
            <person name="Izutsu Y."/>
            <person name="Robert J."/>
            <person name="Fortriede J."/>
            <person name="Burns K."/>
            <person name="Lotay V."/>
            <person name="Karimi K."/>
            <person name="Yasuoka Y."/>
            <person name="Dichmann D.S."/>
            <person name="Flajnik M.F."/>
            <person name="Houston D.W."/>
            <person name="Shendure J."/>
            <person name="DuPasquier L."/>
            <person name="Vize P.D."/>
            <person name="Zorn A.M."/>
            <person name="Ito M."/>
            <person name="Marcotte E.M."/>
            <person name="Wallingford J.B."/>
            <person name="Ito Y."/>
            <person name="Asashima M."/>
            <person name="Ueno N."/>
            <person name="Matsuda Y."/>
            <person name="Veenstra G.J."/>
            <person name="Fujiyama A."/>
            <person name="Harland R.M."/>
            <person name="Taira M."/>
            <person name="Rokhsar D.S."/>
        </authorList>
    </citation>
    <scope>NUCLEOTIDE SEQUENCE [LARGE SCALE GENOMIC DNA]</scope>
    <source>
        <strain evidence="11">J</strain>
    </source>
</reference>
<dbReference type="Pfam" id="PF21299">
    <property type="entry name" value="ADAM10_Cys-rich"/>
    <property type="match status" value="1"/>
</dbReference>
<dbReference type="FunFam" id="4.10.70.10:FF:000003">
    <property type="entry name" value="Disintegrin and metalloproteinase domain-containing protein 17"/>
    <property type="match status" value="1"/>
</dbReference>
<keyword evidence="6" id="KW-1133">Transmembrane helix</keyword>
<evidence type="ECO:0000256" key="7">
    <source>
        <dbReference type="SAM" id="SignalP"/>
    </source>
</evidence>
<feature type="binding site" evidence="5">
    <location>
        <position position="395"/>
    </location>
    <ligand>
        <name>Zn(2+)</name>
        <dbReference type="ChEBI" id="CHEBI:29105"/>
        <note>catalytic</note>
    </ligand>
</feature>
<dbReference type="Pfam" id="PF13574">
    <property type="entry name" value="Reprolysin_2"/>
    <property type="match status" value="1"/>
</dbReference>